<dbReference type="SUPFAM" id="SSF52833">
    <property type="entry name" value="Thioredoxin-like"/>
    <property type="match status" value="1"/>
</dbReference>
<keyword evidence="4" id="KW-1185">Reference proteome</keyword>
<dbReference type="Gene3D" id="3.40.30.10">
    <property type="entry name" value="Glutaredoxin"/>
    <property type="match status" value="1"/>
</dbReference>
<dbReference type="PROSITE" id="PS51352">
    <property type="entry name" value="THIOREDOXIN_2"/>
    <property type="match status" value="1"/>
</dbReference>
<organism evidence="3 4">
    <name type="scientific">Pseudoduganella aquatica</name>
    <dbReference type="NCBI Taxonomy" id="2660641"/>
    <lineage>
        <taxon>Bacteria</taxon>
        <taxon>Pseudomonadati</taxon>
        <taxon>Pseudomonadota</taxon>
        <taxon>Betaproteobacteria</taxon>
        <taxon>Burkholderiales</taxon>
        <taxon>Oxalobacteraceae</taxon>
        <taxon>Telluria group</taxon>
        <taxon>Pseudoduganella</taxon>
    </lineage>
</organism>
<comment type="caution">
    <text evidence="3">The sequence shown here is derived from an EMBL/GenBank/DDBJ whole genome shotgun (WGS) entry which is preliminary data.</text>
</comment>
<dbReference type="RefSeq" id="WP_161072371.1">
    <property type="nucleotide sequence ID" value="NZ_WWCU01000011.1"/>
</dbReference>
<protein>
    <submittedName>
        <fullName evidence="3">Redoxin family protein</fullName>
    </submittedName>
</protein>
<dbReference type="PANTHER" id="PTHR42852">
    <property type="entry name" value="THIOL:DISULFIDE INTERCHANGE PROTEIN DSBE"/>
    <property type="match status" value="1"/>
</dbReference>
<dbReference type="Proteomes" id="UP000450676">
    <property type="component" value="Unassembled WGS sequence"/>
</dbReference>
<dbReference type="InterPro" id="IPR036249">
    <property type="entry name" value="Thioredoxin-like_sf"/>
</dbReference>
<keyword evidence="1" id="KW-0732">Signal</keyword>
<sequence length="164" mass="16977">MTAAVAGSAVLALAITCASAGAKAGEALAPGFDLPGAQGRVQLSAYRGKLVYLDFWASWCGPCKRSFPWMNGLQQRHGGAGLQVLAINLDAKGEDAAAFLSRVPAAFTIAYDPAGATARAYGIKGMPSSALIGRDGKLLWLHSGFNDNDTAALEARIQSALQQP</sequence>
<gene>
    <name evidence="3" type="ORF">GTP77_11865</name>
</gene>
<feature type="chain" id="PRO_5031564829" evidence="1">
    <location>
        <begin position="25"/>
        <end position="164"/>
    </location>
</feature>
<reference evidence="3 4" key="1">
    <citation type="submission" date="2019-12" db="EMBL/GenBank/DDBJ databases">
        <title>Novel species isolated from a subtropical stream in China.</title>
        <authorList>
            <person name="Lu H."/>
        </authorList>
    </citation>
    <scope>NUCLEOTIDE SEQUENCE [LARGE SCALE GENOMIC DNA]</scope>
    <source>
        <strain evidence="3 4">FT127W</strain>
    </source>
</reference>
<feature type="signal peptide" evidence="1">
    <location>
        <begin position="1"/>
        <end position="24"/>
    </location>
</feature>
<dbReference type="PANTHER" id="PTHR42852:SF18">
    <property type="entry name" value="CHROMOSOME UNDETERMINED SCAFFOLD_47, WHOLE GENOME SHOTGUN SEQUENCE"/>
    <property type="match status" value="1"/>
</dbReference>
<dbReference type="GO" id="GO:0016491">
    <property type="term" value="F:oxidoreductase activity"/>
    <property type="evidence" value="ECO:0007669"/>
    <property type="project" value="InterPro"/>
</dbReference>
<evidence type="ECO:0000256" key="1">
    <source>
        <dbReference type="SAM" id="SignalP"/>
    </source>
</evidence>
<dbReference type="EMBL" id="WWCU01000011">
    <property type="protein sequence ID" value="MYN08029.1"/>
    <property type="molecule type" value="Genomic_DNA"/>
</dbReference>
<dbReference type="InterPro" id="IPR013740">
    <property type="entry name" value="Redoxin"/>
</dbReference>
<feature type="domain" description="Thioredoxin" evidence="2">
    <location>
        <begin position="23"/>
        <end position="162"/>
    </location>
</feature>
<dbReference type="AlphaFoldDB" id="A0A7X4HBT4"/>
<name>A0A7X4HBT4_9BURK</name>
<accession>A0A7X4HBT4</accession>
<evidence type="ECO:0000259" key="2">
    <source>
        <dbReference type="PROSITE" id="PS51352"/>
    </source>
</evidence>
<dbReference type="Pfam" id="PF08534">
    <property type="entry name" value="Redoxin"/>
    <property type="match status" value="1"/>
</dbReference>
<evidence type="ECO:0000313" key="3">
    <source>
        <dbReference type="EMBL" id="MYN08029.1"/>
    </source>
</evidence>
<proteinExistence type="predicted"/>
<dbReference type="InterPro" id="IPR050553">
    <property type="entry name" value="Thioredoxin_ResA/DsbE_sf"/>
</dbReference>
<evidence type="ECO:0000313" key="4">
    <source>
        <dbReference type="Proteomes" id="UP000450676"/>
    </source>
</evidence>
<dbReference type="CDD" id="cd02966">
    <property type="entry name" value="TlpA_like_family"/>
    <property type="match status" value="1"/>
</dbReference>
<dbReference type="InterPro" id="IPR013766">
    <property type="entry name" value="Thioredoxin_domain"/>
</dbReference>